<accession>A0A9D1T4P7</accession>
<dbReference type="GO" id="GO:0032259">
    <property type="term" value="P:methylation"/>
    <property type="evidence" value="ECO:0007669"/>
    <property type="project" value="UniProtKB-KW"/>
</dbReference>
<dbReference type="Gene3D" id="3.40.50.150">
    <property type="entry name" value="Vaccinia Virus protein VP39"/>
    <property type="match status" value="1"/>
</dbReference>
<dbReference type="GO" id="GO:0003676">
    <property type="term" value="F:nucleic acid binding"/>
    <property type="evidence" value="ECO:0007669"/>
    <property type="project" value="InterPro"/>
</dbReference>
<protein>
    <submittedName>
        <fullName evidence="2">Methyltransferase</fullName>
    </submittedName>
</protein>
<dbReference type="InterPro" id="IPR050210">
    <property type="entry name" value="tRNA_Adenine-N(6)_MTase"/>
</dbReference>
<organism evidence="2 3">
    <name type="scientific">Candidatus Faeciplasma avium</name>
    <dbReference type="NCBI Taxonomy" id="2840798"/>
    <lineage>
        <taxon>Bacteria</taxon>
        <taxon>Bacillati</taxon>
        <taxon>Bacillota</taxon>
        <taxon>Clostridia</taxon>
        <taxon>Eubacteriales</taxon>
        <taxon>Oscillospiraceae</taxon>
        <taxon>Oscillospiraceae incertae sedis</taxon>
        <taxon>Candidatus Faeciplasma</taxon>
    </lineage>
</organism>
<sequence length="250" mass="27686">MSGADKIGSDGVSRFSGGFRLEDLREGFFAAVSREHRFGTDAFLLADFASPRKKDIAADLCSGNGIVALLMARDFQPRRIYAVELQDMAYSQLAVSVERSGGRGIVPVHGDLREFKSPEPLDVVVCNPPYKQDNAGIKSRDPAAVIARHETMCDILDVCRAAKRSLKFGGRLCLCNRPERLSDIFFAMRECKIEPKRLRTVHKTASSPPWLILAEGRLGGSSFMKIEPPLIVMGDNGEYSDEMKRIYKLG</sequence>
<dbReference type="GO" id="GO:0008170">
    <property type="term" value="F:N-methyltransferase activity"/>
    <property type="evidence" value="ECO:0007669"/>
    <property type="project" value="UniProtKB-ARBA"/>
</dbReference>
<name>A0A9D1T4P7_9FIRM</name>
<evidence type="ECO:0000313" key="3">
    <source>
        <dbReference type="Proteomes" id="UP000823960"/>
    </source>
</evidence>
<dbReference type="AlphaFoldDB" id="A0A9D1T4P7"/>
<dbReference type="InterPro" id="IPR007848">
    <property type="entry name" value="Small_mtfrase_dom"/>
</dbReference>
<dbReference type="PROSITE" id="PS00092">
    <property type="entry name" value="N6_MTASE"/>
    <property type="match status" value="1"/>
</dbReference>
<dbReference type="Pfam" id="PF05175">
    <property type="entry name" value="MTS"/>
    <property type="match status" value="1"/>
</dbReference>
<dbReference type="GO" id="GO:0008757">
    <property type="term" value="F:S-adenosylmethionine-dependent methyltransferase activity"/>
    <property type="evidence" value="ECO:0007669"/>
    <property type="project" value="UniProtKB-ARBA"/>
</dbReference>
<keyword evidence="2" id="KW-0489">Methyltransferase</keyword>
<dbReference type="InterPro" id="IPR029063">
    <property type="entry name" value="SAM-dependent_MTases_sf"/>
</dbReference>
<dbReference type="PANTHER" id="PTHR47739:SF1">
    <property type="entry name" value="TRNA1(VAL) (ADENINE(37)-N6)-METHYLTRANSFERASE"/>
    <property type="match status" value="1"/>
</dbReference>
<proteinExistence type="predicted"/>
<dbReference type="SUPFAM" id="SSF53335">
    <property type="entry name" value="S-adenosyl-L-methionine-dependent methyltransferases"/>
    <property type="match status" value="1"/>
</dbReference>
<keyword evidence="2" id="KW-0808">Transferase</keyword>
<dbReference type="CDD" id="cd02440">
    <property type="entry name" value="AdoMet_MTases"/>
    <property type="match status" value="1"/>
</dbReference>
<reference evidence="2" key="2">
    <citation type="journal article" date="2021" name="PeerJ">
        <title>Extensive microbial diversity within the chicken gut microbiome revealed by metagenomics and culture.</title>
        <authorList>
            <person name="Gilroy R."/>
            <person name="Ravi A."/>
            <person name="Getino M."/>
            <person name="Pursley I."/>
            <person name="Horton D.L."/>
            <person name="Alikhan N.F."/>
            <person name="Baker D."/>
            <person name="Gharbi K."/>
            <person name="Hall N."/>
            <person name="Watson M."/>
            <person name="Adriaenssens E.M."/>
            <person name="Foster-Nyarko E."/>
            <person name="Jarju S."/>
            <person name="Secka A."/>
            <person name="Antonio M."/>
            <person name="Oren A."/>
            <person name="Chaudhuri R.R."/>
            <person name="La Ragione R."/>
            <person name="Hildebrand F."/>
            <person name="Pallen M.J."/>
        </authorList>
    </citation>
    <scope>NUCLEOTIDE SEQUENCE</scope>
    <source>
        <strain evidence="2">1370</strain>
    </source>
</reference>
<dbReference type="EMBL" id="DVOL01000036">
    <property type="protein sequence ID" value="HIV10603.1"/>
    <property type="molecule type" value="Genomic_DNA"/>
</dbReference>
<evidence type="ECO:0000259" key="1">
    <source>
        <dbReference type="Pfam" id="PF05175"/>
    </source>
</evidence>
<feature type="domain" description="Methyltransferase small" evidence="1">
    <location>
        <begin position="42"/>
        <end position="135"/>
    </location>
</feature>
<gene>
    <name evidence="2" type="ORF">IAD28_02770</name>
</gene>
<reference evidence="2" key="1">
    <citation type="submission" date="2020-10" db="EMBL/GenBank/DDBJ databases">
        <authorList>
            <person name="Gilroy R."/>
        </authorList>
    </citation>
    <scope>NUCLEOTIDE SEQUENCE</scope>
    <source>
        <strain evidence="2">1370</strain>
    </source>
</reference>
<dbReference type="Proteomes" id="UP000823960">
    <property type="component" value="Unassembled WGS sequence"/>
</dbReference>
<dbReference type="PANTHER" id="PTHR47739">
    <property type="entry name" value="TRNA1(VAL) (ADENINE(37)-N6)-METHYLTRANSFERASE"/>
    <property type="match status" value="1"/>
</dbReference>
<comment type="caution">
    <text evidence="2">The sequence shown here is derived from an EMBL/GenBank/DDBJ whole genome shotgun (WGS) entry which is preliminary data.</text>
</comment>
<dbReference type="InterPro" id="IPR002052">
    <property type="entry name" value="DNA_methylase_N6_adenine_CS"/>
</dbReference>
<evidence type="ECO:0000313" key="2">
    <source>
        <dbReference type="EMBL" id="HIV10603.1"/>
    </source>
</evidence>